<comment type="caution">
    <text evidence="1">The sequence shown here is derived from an EMBL/GenBank/DDBJ whole genome shotgun (WGS) entry which is preliminary data.</text>
</comment>
<dbReference type="CDD" id="cd03801">
    <property type="entry name" value="GT4_PimA-like"/>
    <property type="match status" value="1"/>
</dbReference>
<dbReference type="EMBL" id="JAVDRD010000009">
    <property type="protein sequence ID" value="MDR6512420.1"/>
    <property type="molecule type" value="Genomic_DNA"/>
</dbReference>
<proteinExistence type="predicted"/>
<reference evidence="1 2" key="1">
    <citation type="submission" date="2023-07" db="EMBL/GenBank/DDBJ databases">
        <title>Sorghum-associated microbial communities from plants grown in Nebraska, USA.</title>
        <authorList>
            <person name="Schachtman D."/>
        </authorList>
    </citation>
    <scope>NUCLEOTIDE SEQUENCE [LARGE SCALE GENOMIC DNA]</scope>
    <source>
        <strain evidence="1 2">DS1027</strain>
    </source>
</reference>
<evidence type="ECO:0000313" key="1">
    <source>
        <dbReference type="EMBL" id="MDR6512420.1"/>
    </source>
</evidence>
<name>A0ABU1MPZ8_9SPHN</name>
<organism evidence="1 2">
    <name type="scientific">Novosphingobium capsulatum</name>
    <dbReference type="NCBI Taxonomy" id="13688"/>
    <lineage>
        <taxon>Bacteria</taxon>
        <taxon>Pseudomonadati</taxon>
        <taxon>Pseudomonadota</taxon>
        <taxon>Alphaproteobacteria</taxon>
        <taxon>Sphingomonadales</taxon>
        <taxon>Sphingomonadaceae</taxon>
        <taxon>Novosphingobium</taxon>
    </lineage>
</organism>
<keyword evidence="2" id="KW-1185">Reference proteome</keyword>
<gene>
    <name evidence="1" type="ORF">J2792_003303</name>
</gene>
<dbReference type="Gene3D" id="3.40.50.2000">
    <property type="entry name" value="Glycogen Phosphorylase B"/>
    <property type="match status" value="2"/>
</dbReference>
<dbReference type="SUPFAM" id="SSF53756">
    <property type="entry name" value="UDP-Glycosyltransferase/glycogen phosphorylase"/>
    <property type="match status" value="1"/>
</dbReference>
<dbReference type="PANTHER" id="PTHR45947:SF3">
    <property type="entry name" value="SULFOQUINOVOSYL TRANSFERASE SQD2"/>
    <property type="match status" value="1"/>
</dbReference>
<dbReference type="PANTHER" id="PTHR45947">
    <property type="entry name" value="SULFOQUINOVOSYL TRANSFERASE SQD2"/>
    <property type="match status" value="1"/>
</dbReference>
<accession>A0ABU1MPZ8</accession>
<protein>
    <submittedName>
        <fullName evidence="1">Glycosyltransferase involved in cell wall biosynthesis</fullName>
    </submittedName>
</protein>
<evidence type="ECO:0000313" key="2">
    <source>
        <dbReference type="Proteomes" id="UP001184150"/>
    </source>
</evidence>
<sequence>MILVWHEAGNKLYHDRFRELGKLFDLTVLGPEIFAGKTYAPVTEENFKLLLFPSLAHGHWLTYVSAGMLSYIRAHPPQVLYIHEEPHSLTAFLAACLKRQSTFVLESSAINMKGNFSRANLMERVVYARADIIFPKNTEVAGVLRARGARPERIVAPLGNGVSLQSFSPTPKEEARARLAALFPDAAQAFTGRLLAGYAGRIWRPKGLEYFARAAASADASLLLCGPVSDPDVADAVRASGGVLLPALNKEQLPIFYSALDLFVLPSVPTPNWREQFGRVCAEAVFCGTPALGSNVGGIPGVVGAEAIFEPGDEAGLAARIATLKDASTRQALLDAQLRHIEDNFSWTSIARRIATETQRVANGG</sequence>
<dbReference type="RefSeq" id="WP_309805983.1">
    <property type="nucleotide sequence ID" value="NZ_JAVDRD010000009.1"/>
</dbReference>
<dbReference type="InterPro" id="IPR050194">
    <property type="entry name" value="Glycosyltransferase_grp1"/>
</dbReference>
<dbReference type="Proteomes" id="UP001184150">
    <property type="component" value="Unassembled WGS sequence"/>
</dbReference>
<dbReference type="Pfam" id="PF13692">
    <property type="entry name" value="Glyco_trans_1_4"/>
    <property type="match status" value="1"/>
</dbReference>